<reference evidence="2" key="1">
    <citation type="submission" date="2021-02" db="EMBL/GenBank/DDBJ databases">
        <title>Natronogracilivirga saccharolytica gen. nov. sp. nov. a new anaerobic, haloalkiliphilic carbohydrate-fermenting bacterium from soda lake and proposing of Cyclonatronumiaceae fam. nov. in the phylum Balneolaeota.</title>
        <authorList>
            <person name="Zhilina T.N."/>
            <person name="Sorokin D.Y."/>
            <person name="Zavarzina D.G."/>
            <person name="Toshchakov S.V."/>
            <person name="Kublanov I.V."/>
        </authorList>
    </citation>
    <scope>NUCLEOTIDE SEQUENCE</scope>
    <source>
        <strain evidence="2">Z-1702</strain>
    </source>
</reference>
<accession>A0A8J7RQ31</accession>
<sequence>MKVAKEIVKKILNGFRRRRHRQECLKLFRANNNIHKKGSKNYEKRIQSYWKQHYGKKVNPIWHFACANVIGKEDERYLPHTTYINEIIPFLNDFLLKPAYIDKNMADVLLHDETIRMLNVIKCMHGNYYDKYNNPIDRNSIINILINDKVESFIVKGTRTDNGVGIKNLEIINKNLYKNKKLIQIDDLEKIYGKEFVIQQKMSQHPVLAEPHPSSLNTIRLATLRWEGEIFTLLAIAKFGVDGKITDNAGTEGIWCGINNEGLLNDSAVDKKGNHLRYHPTTGYDFKNRKTIPKFDELREYGKKLHQQVYHFDFVSWDFPVDVNGNPVFLEMNLRGGASWLYQFASRKPIFDEFTKDILQRIKSSASRS</sequence>
<keyword evidence="3" id="KW-1185">Reference proteome</keyword>
<dbReference type="EMBL" id="JAFIDN010000015">
    <property type="protein sequence ID" value="MBP3193849.1"/>
    <property type="molecule type" value="Genomic_DNA"/>
</dbReference>
<evidence type="ECO:0000259" key="1">
    <source>
        <dbReference type="Pfam" id="PF14397"/>
    </source>
</evidence>
<dbReference type="InterPro" id="IPR039523">
    <property type="entry name" value="RimK-rel_E_lig_ATP-grasp"/>
</dbReference>
<dbReference type="Proteomes" id="UP000673975">
    <property type="component" value="Unassembled WGS sequence"/>
</dbReference>
<comment type="caution">
    <text evidence="2">The sequence shown here is derived from an EMBL/GenBank/DDBJ whole genome shotgun (WGS) entry which is preliminary data.</text>
</comment>
<gene>
    <name evidence="2" type="ORF">NATSA_14320</name>
</gene>
<feature type="domain" description="Alpha-L-glutamate ligase-related protein ATP-grasp" evidence="1">
    <location>
        <begin position="88"/>
        <end position="352"/>
    </location>
</feature>
<dbReference type="RefSeq" id="WP_210513307.1">
    <property type="nucleotide sequence ID" value="NZ_JAFIDN010000015.1"/>
</dbReference>
<dbReference type="SUPFAM" id="SSF56059">
    <property type="entry name" value="Glutathione synthetase ATP-binding domain-like"/>
    <property type="match status" value="1"/>
</dbReference>
<dbReference type="AlphaFoldDB" id="A0A8J7RQ31"/>
<protein>
    <recommendedName>
        <fullName evidence="1">Alpha-L-glutamate ligase-related protein ATP-grasp domain-containing protein</fullName>
    </recommendedName>
</protein>
<proteinExistence type="predicted"/>
<name>A0A8J7RQ31_9BACT</name>
<organism evidence="2 3">
    <name type="scientific">Natronogracilivirga saccharolytica</name>
    <dbReference type="NCBI Taxonomy" id="2812953"/>
    <lineage>
        <taxon>Bacteria</taxon>
        <taxon>Pseudomonadati</taxon>
        <taxon>Balneolota</taxon>
        <taxon>Balneolia</taxon>
        <taxon>Balneolales</taxon>
        <taxon>Cyclonatronaceae</taxon>
        <taxon>Natronogracilivirga</taxon>
    </lineage>
</organism>
<dbReference type="Pfam" id="PF14397">
    <property type="entry name" value="ATPgrasp_ST"/>
    <property type="match status" value="1"/>
</dbReference>
<evidence type="ECO:0000313" key="2">
    <source>
        <dbReference type="EMBL" id="MBP3193849.1"/>
    </source>
</evidence>
<evidence type="ECO:0000313" key="3">
    <source>
        <dbReference type="Proteomes" id="UP000673975"/>
    </source>
</evidence>